<dbReference type="PANTHER" id="PTHR11360">
    <property type="entry name" value="MONOCARBOXYLATE TRANSPORTER"/>
    <property type="match status" value="1"/>
</dbReference>
<comment type="caution">
    <text evidence="4">The sequence shown here is derived from an EMBL/GenBank/DDBJ whole genome shotgun (WGS) entry which is preliminary data.</text>
</comment>
<feature type="transmembrane region" description="Helical" evidence="3">
    <location>
        <begin position="9"/>
        <end position="29"/>
    </location>
</feature>
<keyword evidence="3" id="KW-1133">Transmembrane helix</keyword>
<dbReference type="PANTHER" id="PTHR11360:SF130">
    <property type="entry name" value="MAJOR FACILITATOR SUPERFAMILY (MFS) PROFILE DOMAIN-CONTAINING PROTEIN-RELATED"/>
    <property type="match status" value="1"/>
</dbReference>
<dbReference type="InterPro" id="IPR036259">
    <property type="entry name" value="MFS_trans_sf"/>
</dbReference>
<dbReference type="GO" id="GO:0022857">
    <property type="term" value="F:transmembrane transporter activity"/>
    <property type="evidence" value="ECO:0007669"/>
    <property type="project" value="InterPro"/>
</dbReference>
<keyword evidence="3" id="KW-0472">Membrane</keyword>
<evidence type="ECO:0000256" key="2">
    <source>
        <dbReference type="ARBA" id="ARBA00006727"/>
    </source>
</evidence>
<organism evidence="4 5">
    <name type="scientific">Imshaugia aleurites</name>
    <dbReference type="NCBI Taxonomy" id="172621"/>
    <lineage>
        <taxon>Eukaryota</taxon>
        <taxon>Fungi</taxon>
        <taxon>Dikarya</taxon>
        <taxon>Ascomycota</taxon>
        <taxon>Pezizomycotina</taxon>
        <taxon>Lecanoromycetes</taxon>
        <taxon>OSLEUM clade</taxon>
        <taxon>Lecanoromycetidae</taxon>
        <taxon>Lecanorales</taxon>
        <taxon>Lecanorineae</taxon>
        <taxon>Parmeliaceae</taxon>
        <taxon>Imshaugia</taxon>
    </lineage>
</organism>
<keyword evidence="3" id="KW-0812">Transmembrane</keyword>
<protein>
    <recommendedName>
        <fullName evidence="6">Major facilitator superfamily (MFS) profile domain-containing protein</fullName>
    </recommendedName>
</protein>
<sequence>MVSPLIDKGYFHLCFNGGSALMFISILSTSWCHTFWQLLLVQGILTGIGMGMAFGGGILVLQAYFSTHLGIAAGLTSAGGPVGGMVYPAIAEHLVFKVGFASTWRVFAFVAFITLFPANFFVRQRLNAHRRAPQMDWDMFTEVPFLLMSAGFFLTFWGIYFSFYFIVAYAQSHLHLSNHASVNLLILMNATNLPGRLLPPLLSDRYLGPTNTIIPCIFLTAVFLFLWIGATSRTDITVVACFYGFFSGAVQGLYNPAIWRFPGNDPAKKGVRVAFVFFWISIAALTGTPIGGTLIKHENGGYLGAQLFAGVTVLLGGCLMVAARIAKVGWRIVEL</sequence>
<feature type="transmembrane region" description="Helical" evidence="3">
    <location>
        <begin position="307"/>
        <end position="326"/>
    </location>
</feature>
<feature type="transmembrane region" description="Helical" evidence="3">
    <location>
        <begin position="35"/>
        <end position="61"/>
    </location>
</feature>
<name>A0A8H3FR63_9LECA</name>
<accession>A0A8H3FR63</accession>
<reference evidence="4" key="1">
    <citation type="submission" date="2021-03" db="EMBL/GenBank/DDBJ databases">
        <authorList>
            <person name="Tagirdzhanova G."/>
        </authorList>
    </citation>
    <scope>NUCLEOTIDE SEQUENCE</scope>
</reference>
<feature type="transmembrane region" description="Helical" evidence="3">
    <location>
        <begin position="206"/>
        <end position="229"/>
    </location>
</feature>
<feature type="transmembrane region" description="Helical" evidence="3">
    <location>
        <begin position="274"/>
        <end position="295"/>
    </location>
</feature>
<keyword evidence="5" id="KW-1185">Reference proteome</keyword>
<dbReference type="SUPFAM" id="SSF103473">
    <property type="entry name" value="MFS general substrate transporter"/>
    <property type="match status" value="1"/>
</dbReference>
<evidence type="ECO:0000256" key="3">
    <source>
        <dbReference type="SAM" id="Phobius"/>
    </source>
</evidence>
<evidence type="ECO:0008006" key="6">
    <source>
        <dbReference type="Google" id="ProtNLM"/>
    </source>
</evidence>
<comment type="subcellular location">
    <subcellularLocation>
        <location evidence="1">Membrane</location>
        <topology evidence="1">Multi-pass membrane protein</topology>
    </subcellularLocation>
</comment>
<dbReference type="GO" id="GO:0016020">
    <property type="term" value="C:membrane"/>
    <property type="evidence" value="ECO:0007669"/>
    <property type="project" value="UniProtKB-SubCell"/>
</dbReference>
<dbReference type="InterPro" id="IPR050327">
    <property type="entry name" value="Proton-linked_MCT"/>
</dbReference>
<dbReference type="Proteomes" id="UP000664534">
    <property type="component" value="Unassembled WGS sequence"/>
</dbReference>
<feature type="transmembrane region" description="Helical" evidence="3">
    <location>
        <begin position="143"/>
        <end position="167"/>
    </location>
</feature>
<dbReference type="OrthoDB" id="6499973at2759"/>
<feature type="transmembrane region" description="Helical" evidence="3">
    <location>
        <begin position="236"/>
        <end position="254"/>
    </location>
</feature>
<dbReference type="InterPro" id="IPR011701">
    <property type="entry name" value="MFS"/>
</dbReference>
<dbReference type="Gene3D" id="1.20.1250.20">
    <property type="entry name" value="MFS general substrate transporter like domains"/>
    <property type="match status" value="2"/>
</dbReference>
<dbReference type="Pfam" id="PF07690">
    <property type="entry name" value="MFS_1"/>
    <property type="match status" value="1"/>
</dbReference>
<gene>
    <name evidence="4" type="ORF">IMSHALPRED_007322</name>
</gene>
<dbReference type="AlphaFoldDB" id="A0A8H3FR63"/>
<evidence type="ECO:0000313" key="4">
    <source>
        <dbReference type="EMBL" id="CAF9927884.1"/>
    </source>
</evidence>
<feature type="transmembrane region" description="Helical" evidence="3">
    <location>
        <begin position="68"/>
        <end position="90"/>
    </location>
</feature>
<dbReference type="EMBL" id="CAJPDT010000048">
    <property type="protein sequence ID" value="CAF9927884.1"/>
    <property type="molecule type" value="Genomic_DNA"/>
</dbReference>
<evidence type="ECO:0000313" key="5">
    <source>
        <dbReference type="Proteomes" id="UP000664534"/>
    </source>
</evidence>
<comment type="similarity">
    <text evidence="2">Belongs to the major facilitator superfamily. Monocarboxylate porter (TC 2.A.1.13) family.</text>
</comment>
<feature type="transmembrane region" description="Helical" evidence="3">
    <location>
        <begin position="102"/>
        <end position="122"/>
    </location>
</feature>
<proteinExistence type="inferred from homology"/>
<evidence type="ECO:0000256" key="1">
    <source>
        <dbReference type="ARBA" id="ARBA00004141"/>
    </source>
</evidence>